<accession>A0A0M4EA73</accession>
<reference evidence="2 3" key="1">
    <citation type="submission" date="2015-08" db="EMBL/GenBank/DDBJ databases">
        <title>Ancestral chromatin configuration constrains chromatin evolution on differentiating sex chromosomes in Drosophila.</title>
        <authorList>
            <person name="Zhou Q."/>
            <person name="Bachtrog D."/>
        </authorList>
    </citation>
    <scope>NUCLEOTIDE SEQUENCE [LARGE SCALE GENOMIC DNA]</scope>
    <source>
        <tissue evidence="2">Whole larvae</tissue>
    </source>
</reference>
<proteinExistence type="predicted"/>
<protein>
    <submittedName>
        <fullName evidence="2">Maker389</fullName>
    </submittedName>
</protein>
<sequence length="56" mass="6055">MRIMRSSNWANTLAMRAMLCAIMSSSRLALSIGTTTRAKTIARRLVWVAGGSTIAV</sequence>
<name>A0A0M4EA73_DROBS</name>
<organism evidence="2 3">
    <name type="scientific">Drosophila busckii</name>
    <name type="common">Fruit fly</name>
    <dbReference type="NCBI Taxonomy" id="30019"/>
    <lineage>
        <taxon>Eukaryota</taxon>
        <taxon>Metazoa</taxon>
        <taxon>Ecdysozoa</taxon>
        <taxon>Arthropoda</taxon>
        <taxon>Hexapoda</taxon>
        <taxon>Insecta</taxon>
        <taxon>Pterygota</taxon>
        <taxon>Neoptera</taxon>
        <taxon>Endopterygota</taxon>
        <taxon>Diptera</taxon>
        <taxon>Brachycera</taxon>
        <taxon>Muscomorpha</taxon>
        <taxon>Ephydroidea</taxon>
        <taxon>Drosophilidae</taxon>
        <taxon>Drosophila</taxon>
    </lineage>
</organism>
<feature type="chain" id="PRO_5005793011" evidence="1">
    <location>
        <begin position="30"/>
        <end position="56"/>
    </location>
</feature>
<dbReference type="Proteomes" id="UP000494163">
    <property type="component" value="Chromosome 2L"/>
</dbReference>
<evidence type="ECO:0000256" key="1">
    <source>
        <dbReference type="SAM" id="SignalP"/>
    </source>
</evidence>
<gene>
    <name evidence="2" type="ORF">Dbus_chr2Lg157</name>
</gene>
<evidence type="ECO:0000313" key="3">
    <source>
        <dbReference type="Proteomes" id="UP000494163"/>
    </source>
</evidence>
<evidence type="ECO:0000313" key="2">
    <source>
        <dbReference type="EMBL" id="ALC38072.1"/>
    </source>
</evidence>
<keyword evidence="1" id="KW-0732">Signal</keyword>
<dbReference type="AlphaFoldDB" id="A0A0M4EA73"/>
<keyword evidence="3" id="KW-1185">Reference proteome</keyword>
<dbReference type="EMBL" id="CP012523">
    <property type="protein sequence ID" value="ALC38072.1"/>
    <property type="molecule type" value="Genomic_DNA"/>
</dbReference>
<feature type="signal peptide" evidence="1">
    <location>
        <begin position="1"/>
        <end position="29"/>
    </location>
</feature>